<dbReference type="AlphaFoldDB" id="A0A9J6ZJR8"/>
<sequence>MNTTTQSDIYSVMEARKSVRVYDPAFKISKEEIETIIKEATTAPSSSNLQAWRFLVIQDQEVKKELRAIANNQEQVETSSAVIAVLGDIEMYKKVEQIYTQNVAEGHMPEASKEVMIASTNRLYPNVSDEVRKNIATFDAGLISMQLMLIAKEKGFDTVTMGGFDKDKFAQRFELPSNVVPIVLIAIGKGAAPAYGSSRLPLEDILSFI</sequence>
<dbReference type="Proteomes" id="UP001056756">
    <property type="component" value="Chromosome"/>
</dbReference>
<dbReference type="Pfam" id="PF00881">
    <property type="entry name" value="Nitroreductase"/>
    <property type="match status" value="1"/>
</dbReference>
<gene>
    <name evidence="4" type="ORF">NAG76_09760</name>
</gene>
<evidence type="ECO:0000256" key="2">
    <source>
        <dbReference type="ARBA" id="ARBA00023002"/>
    </source>
</evidence>
<dbReference type="GO" id="GO:0016491">
    <property type="term" value="F:oxidoreductase activity"/>
    <property type="evidence" value="ECO:0007669"/>
    <property type="project" value="UniProtKB-KW"/>
</dbReference>
<evidence type="ECO:0000313" key="4">
    <source>
        <dbReference type="EMBL" id="URN96475.1"/>
    </source>
</evidence>
<dbReference type="PANTHER" id="PTHR43673:SF3">
    <property type="entry name" value="NAD(P)H NITROREDUCTASE YODC-RELATED"/>
    <property type="match status" value="1"/>
</dbReference>
<evidence type="ECO:0000313" key="5">
    <source>
        <dbReference type="Proteomes" id="UP001056756"/>
    </source>
</evidence>
<proteinExistence type="inferred from homology"/>
<dbReference type="CDD" id="cd02137">
    <property type="entry name" value="MhqN-like"/>
    <property type="match status" value="1"/>
</dbReference>
<dbReference type="InterPro" id="IPR000415">
    <property type="entry name" value="Nitroreductase-like"/>
</dbReference>
<accession>A0A9J6ZJR8</accession>
<organism evidence="4 5">
    <name type="scientific">Candidatus Pristimantibacillus lignocellulolyticus</name>
    <dbReference type="NCBI Taxonomy" id="2994561"/>
    <lineage>
        <taxon>Bacteria</taxon>
        <taxon>Bacillati</taxon>
        <taxon>Bacillota</taxon>
        <taxon>Bacilli</taxon>
        <taxon>Bacillales</taxon>
        <taxon>Paenibacillaceae</taxon>
        <taxon>Candidatus Pristimantibacillus</taxon>
    </lineage>
</organism>
<name>A0A9J6ZJR8_9BACL</name>
<dbReference type="Gene3D" id="3.40.109.10">
    <property type="entry name" value="NADH Oxidase"/>
    <property type="match status" value="1"/>
</dbReference>
<reference evidence="4" key="1">
    <citation type="submission" date="2022-05" db="EMBL/GenBank/DDBJ databases">
        <title>Novel bacterial taxa in a minimal lignocellulolytic consortium and its capacity to transform plastics disclosed by genome-resolved metagenomics.</title>
        <authorList>
            <person name="Rodriguez C.A.D."/>
            <person name="Diaz-Garcia L."/>
            <person name="Herrera K."/>
            <person name="Tarazona N.A."/>
            <person name="Sproer C."/>
            <person name="Overmann J."/>
            <person name="Jimenez D.J."/>
        </authorList>
    </citation>
    <scope>NUCLEOTIDE SEQUENCE</scope>
    <source>
        <strain evidence="4">MAG5</strain>
    </source>
</reference>
<comment type="similarity">
    <text evidence="1">Belongs to the nitroreductase family.</text>
</comment>
<evidence type="ECO:0000259" key="3">
    <source>
        <dbReference type="Pfam" id="PF00881"/>
    </source>
</evidence>
<dbReference type="EMBL" id="CP097899">
    <property type="protein sequence ID" value="URN96475.1"/>
    <property type="molecule type" value="Genomic_DNA"/>
</dbReference>
<keyword evidence="2" id="KW-0560">Oxidoreductase</keyword>
<dbReference type="KEGG" id="plig:NAG76_09760"/>
<feature type="domain" description="Nitroreductase" evidence="3">
    <location>
        <begin position="14"/>
        <end position="189"/>
    </location>
</feature>
<dbReference type="PANTHER" id="PTHR43673">
    <property type="entry name" value="NAD(P)H NITROREDUCTASE YDGI-RELATED"/>
    <property type="match status" value="1"/>
</dbReference>
<protein>
    <submittedName>
        <fullName evidence="4">Nitroreductase family protein</fullName>
    </submittedName>
</protein>
<dbReference type="SUPFAM" id="SSF55469">
    <property type="entry name" value="FMN-dependent nitroreductase-like"/>
    <property type="match status" value="1"/>
</dbReference>
<dbReference type="InterPro" id="IPR029479">
    <property type="entry name" value="Nitroreductase"/>
</dbReference>
<evidence type="ECO:0000256" key="1">
    <source>
        <dbReference type="ARBA" id="ARBA00007118"/>
    </source>
</evidence>